<dbReference type="Pfam" id="PF03772">
    <property type="entry name" value="Competence"/>
    <property type="match status" value="1"/>
</dbReference>
<dbReference type="Pfam" id="PF13567">
    <property type="entry name" value="DUF4131"/>
    <property type="match status" value="1"/>
</dbReference>
<comment type="subcellular location">
    <subcellularLocation>
        <location evidence="1">Cell membrane</location>
        <topology evidence="1">Multi-pass membrane protein</topology>
    </subcellularLocation>
</comment>
<dbReference type="eggNOG" id="COG2333">
    <property type="taxonomic scope" value="Bacteria"/>
</dbReference>
<sequence>MNGTHWTIICLSYLVGLLFTGVLGFPDSHRSGLQWIVIVTGISSLSLFLAVIIPKRWPTAPRGKFWLGAAMVALSAVVYFQLRVPYPSQNDISQLLKKSPSQTVIVAGKVLTESRLNASLRQSFWLQVNSITQKITPQQSKEETKEVTGKLYVTVPFYPDKKYYPGQSLTIEGILYKPSSRATPGSFNFKSYLAREGAFSGLKGQQIIEEGQPPWGFWLLRKRIVRSQSRWLGTPVGPLISSISIGRQAVDLPEDIRSLFNKAGLAHILAASGFQVVLLLGVVIFFTRNLSPDKQLWIGVGVLIFYVGLTGIQPSVSRAALMGIGGLIGLVLDRKVNRLGSWLLVAVLLLLFNPLWIWDLGFQLSFLATFSLIVTVPPLEQKLDFLPPTISPMIAIPIGVSVWTLPLLMQSFSVVATYSILCNIITAPLVTVISLGGMLSAAVALLFPLGGSAIAWLLYYPTLLLIAIAKFFVNLPASSYAVGKLSVGVMVLIYVGLLAIWLNRWCQKHGKVISLFLLTVVVVPIVISRLTLVQITVLETQPHLSIVIQDRGRVMVINGGDEAAEKYSLVPFLTVQGVNQIDSVIVFDEQKSTLESYLGVKQVLNREQLLKDNKISVGKVEIEVINVKPMIVQLGVADHKWLWLTQGSQPPDDRFRESVDVLLWSGKRLNAEWIERVKPKIGIAVSRFVEAKTRRLFQYQGIKLYWTGKDGAIQWTPKGGFKTSIITEDQDI</sequence>
<keyword evidence="2" id="KW-1003">Cell membrane</keyword>
<feature type="transmembrane region" description="Helical" evidence="6">
    <location>
        <begin position="391"/>
        <end position="409"/>
    </location>
</feature>
<dbReference type="STRING" id="497965.Cyan7822_2079"/>
<evidence type="ECO:0000256" key="3">
    <source>
        <dbReference type="ARBA" id="ARBA00022692"/>
    </source>
</evidence>
<feature type="transmembrane region" description="Helical" evidence="6">
    <location>
        <begin position="454"/>
        <end position="473"/>
    </location>
</feature>
<keyword evidence="3 6" id="KW-0812">Transmembrane</keyword>
<dbReference type="Proteomes" id="UP000008206">
    <property type="component" value="Chromosome"/>
</dbReference>
<gene>
    <name evidence="9" type="ordered locus">Cyan7822_2079</name>
</gene>
<dbReference type="InterPro" id="IPR052159">
    <property type="entry name" value="Competence_DNA_uptake"/>
</dbReference>
<organism evidence="9 10">
    <name type="scientific">Gloeothece verrucosa (strain PCC 7822)</name>
    <name type="common">Cyanothece sp. (strain PCC 7822)</name>
    <dbReference type="NCBI Taxonomy" id="497965"/>
    <lineage>
        <taxon>Bacteria</taxon>
        <taxon>Bacillati</taxon>
        <taxon>Cyanobacteriota</taxon>
        <taxon>Cyanophyceae</taxon>
        <taxon>Oscillatoriophycideae</taxon>
        <taxon>Chroococcales</taxon>
        <taxon>Aphanothecaceae</taxon>
        <taxon>Gloeothece</taxon>
        <taxon>Gloeothece verrucosa</taxon>
    </lineage>
</organism>
<dbReference type="GO" id="GO:0005886">
    <property type="term" value="C:plasma membrane"/>
    <property type="evidence" value="ECO:0007669"/>
    <property type="project" value="UniProtKB-SubCell"/>
</dbReference>
<dbReference type="KEGG" id="cyj:Cyan7822_2079"/>
<keyword evidence="4 6" id="KW-1133">Transmembrane helix</keyword>
<dbReference type="NCBIfam" id="TIGR00360">
    <property type="entry name" value="ComEC_N-term"/>
    <property type="match status" value="1"/>
</dbReference>
<evidence type="ECO:0000259" key="8">
    <source>
        <dbReference type="Pfam" id="PF13567"/>
    </source>
</evidence>
<reference evidence="10" key="1">
    <citation type="journal article" date="2011" name="MBio">
        <title>Novel metabolic attributes of the genus Cyanothece, comprising a group of unicellular nitrogen-fixing Cyanobacteria.</title>
        <authorList>
            <person name="Bandyopadhyay A."/>
            <person name="Elvitigala T."/>
            <person name="Welsh E."/>
            <person name="Stockel J."/>
            <person name="Liberton M."/>
            <person name="Min H."/>
            <person name="Sherman L.A."/>
            <person name="Pakrasi H.B."/>
        </authorList>
    </citation>
    <scope>NUCLEOTIDE SEQUENCE [LARGE SCALE GENOMIC DNA]</scope>
    <source>
        <strain evidence="10">PCC 7822</strain>
    </source>
</reference>
<feature type="domain" description="ComEC/Rec2-related protein" evidence="7">
    <location>
        <begin position="251"/>
        <end position="503"/>
    </location>
</feature>
<feature type="transmembrane region" description="Helical" evidence="6">
    <location>
        <begin position="485"/>
        <end position="503"/>
    </location>
</feature>
<dbReference type="PANTHER" id="PTHR30619:SF1">
    <property type="entry name" value="RECOMBINATION PROTEIN 2"/>
    <property type="match status" value="1"/>
</dbReference>
<accession>E0UCJ0</accession>
<evidence type="ECO:0000313" key="9">
    <source>
        <dbReference type="EMBL" id="ADN14061.1"/>
    </source>
</evidence>
<dbReference type="PANTHER" id="PTHR30619">
    <property type="entry name" value="DNA INTERNALIZATION/COMPETENCE PROTEIN COMEC/REC2"/>
    <property type="match status" value="1"/>
</dbReference>
<dbReference type="eggNOG" id="COG0658">
    <property type="taxonomic scope" value="Bacteria"/>
</dbReference>
<feature type="transmembrane region" description="Helical" evidence="6">
    <location>
        <begin position="515"/>
        <end position="537"/>
    </location>
</feature>
<dbReference type="AlphaFoldDB" id="E0UCJ0"/>
<feature type="transmembrane region" description="Helical" evidence="6">
    <location>
        <begin position="265"/>
        <end position="287"/>
    </location>
</feature>
<evidence type="ECO:0000256" key="4">
    <source>
        <dbReference type="ARBA" id="ARBA00022989"/>
    </source>
</evidence>
<name>E0UCJ0_GLOV7</name>
<dbReference type="RefSeq" id="WP_013322167.1">
    <property type="nucleotide sequence ID" value="NC_014501.1"/>
</dbReference>
<dbReference type="InterPro" id="IPR025405">
    <property type="entry name" value="DUF4131"/>
</dbReference>
<feature type="transmembrane region" description="Helical" evidence="6">
    <location>
        <begin position="6"/>
        <end position="25"/>
    </location>
</feature>
<dbReference type="InterPro" id="IPR004477">
    <property type="entry name" value="ComEC_N"/>
</dbReference>
<keyword evidence="5 6" id="KW-0472">Membrane</keyword>
<feature type="transmembrane region" description="Helical" evidence="6">
    <location>
        <begin position="415"/>
        <end position="447"/>
    </location>
</feature>
<feature type="transmembrane region" description="Helical" evidence="6">
    <location>
        <begin position="32"/>
        <end position="53"/>
    </location>
</feature>
<dbReference type="OrthoDB" id="9761531at2"/>
<feature type="domain" description="DUF4131" evidence="8">
    <location>
        <begin position="33"/>
        <end position="208"/>
    </location>
</feature>
<dbReference type="EMBL" id="CP002198">
    <property type="protein sequence ID" value="ADN14061.1"/>
    <property type="molecule type" value="Genomic_DNA"/>
</dbReference>
<evidence type="ECO:0000256" key="1">
    <source>
        <dbReference type="ARBA" id="ARBA00004651"/>
    </source>
</evidence>
<evidence type="ECO:0000313" key="10">
    <source>
        <dbReference type="Proteomes" id="UP000008206"/>
    </source>
</evidence>
<keyword evidence="10" id="KW-1185">Reference proteome</keyword>
<proteinExistence type="predicted"/>
<feature type="transmembrane region" description="Helical" evidence="6">
    <location>
        <begin position="294"/>
        <end position="309"/>
    </location>
</feature>
<evidence type="ECO:0000256" key="5">
    <source>
        <dbReference type="ARBA" id="ARBA00023136"/>
    </source>
</evidence>
<feature type="transmembrane region" description="Helical" evidence="6">
    <location>
        <begin position="65"/>
        <end position="82"/>
    </location>
</feature>
<evidence type="ECO:0000256" key="2">
    <source>
        <dbReference type="ARBA" id="ARBA00022475"/>
    </source>
</evidence>
<evidence type="ECO:0000256" key="6">
    <source>
        <dbReference type="SAM" id="Phobius"/>
    </source>
</evidence>
<evidence type="ECO:0000259" key="7">
    <source>
        <dbReference type="Pfam" id="PF03772"/>
    </source>
</evidence>
<dbReference type="HOGENOM" id="CLU_010363_8_0_3"/>
<protein>
    <submittedName>
        <fullName evidence="9">ComEC/Rec2-related protein</fullName>
    </submittedName>
</protein>
<feature type="transmembrane region" description="Helical" evidence="6">
    <location>
        <begin position="339"/>
        <end position="356"/>
    </location>
</feature>